<reference evidence="2" key="1">
    <citation type="submission" date="2019-11" db="EMBL/GenBank/DDBJ databases">
        <authorList>
            <person name="Feng L."/>
        </authorList>
    </citation>
    <scope>NUCLEOTIDE SEQUENCE</scope>
    <source>
        <strain evidence="2">BgluceraseaLFYP119</strain>
    </source>
</reference>
<evidence type="ECO:0000313" key="2">
    <source>
        <dbReference type="EMBL" id="VYS88346.1"/>
    </source>
</evidence>
<sequence>MVRLIKTEFIKMKRYHILWAGVALMLLTVVLTLFTTLAEDGTVWTYRFFSEQVIKNNMLMIFPMCITLITGYIINCEMKNDTLKSLLTVPISFRAILTAKLVIAGVFSAVLGAVCAVFTVVGCFAAGIPGFTIGEGLLSLYQQIIVNLFLYISVLPIIIATSRSRNGFLGGVAAAFVYGYAGLFAAGSKSFSQIYPITASLGMAGYRSYEAYWNFPVCCATMAAVLAVSAGMILCMKFREVQEPGKKGLKTPVKKGW</sequence>
<evidence type="ECO:0000256" key="1">
    <source>
        <dbReference type="SAM" id="Phobius"/>
    </source>
</evidence>
<protein>
    <submittedName>
        <fullName evidence="2">ABC-2 family transporter protein</fullName>
    </submittedName>
</protein>
<gene>
    <name evidence="2" type="ORF">BGLFYP119_00966</name>
</gene>
<dbReference type="RefSeq" id="WP_156353325.1">
    <property type="nucleotide sequence ID" value="NZ_CACRST010000010.1"/>
</dbReference>
<feature type="transmembrane region" description="Helical" evidence="1">
    <location>
        <begin position="95"/>
        <end position="128"/>
    </location>
</feature>
<dbReference type="Pfam" id="PF12730">
    <property type="entry name" value="ABC2_membrane_4"/>
    <property type="match status" value="1"/>
</dbReference>
<dbReference type="AlphaFoldDB" id="A0A6N2S583"/>
<keyword evidence="1" id="KW-0472">Membrane</keyword>
<feature type="transmembrane region" description="Helical" evidence="1">
    <location>
        <begin position="140"/>
        <end position="160"/>
    </location>
</feature>
<feature type="transmembrane region" description="Helical" evidence="1">
    <location>
        <begin position="167"/>
        <end position="186"/>
    </location>
</feature>
<proteinExistence type="predicted"/>
<name>A0A6N2S583_9FIRM</name>
<organism evidence="2">
    <name type="scientific">Blautia glucerasea</name>
    <dbReference type="NCBI Taxonomy" id="536633"/>
    <lineage>
        <taxon>Bacteria</taxon>
        <taxon>Bacillati</taxon>
        <taxon>Bacillota</taxon>
        <taxon>Clostridia</taxon>
        <taxon>Lachnospirales</taxon>
        <taxon>Lachnospiraceae</taxon>
        <taxon>Blautia</taxon>
    </lineage>
</organism>
<keyword evidence="1" id="KW-1133">Transmembrane helix</keyword>
<feature type="transmembrane region" description="Helical" evidence="1">
    <location>
        <begin position="211"/>
        <end position="236"/>
    </location>
</feature>
<feature type="transmembrane region" description="Helical" evidence="1">
    <location>
        <begin position="54"/>
        <end position="74"/>
    </location>
</feature>
<dbReference type="EMBL" id="CACRST010000010">
    <property type="protein sequence ID" value="VYS88346.1"/>
    <property type="molecule type" value="Genomic_DNA"/>
</dbReference>
<keyword evidence="1" id="KW-0812">Transmembrane</keyword>
<accession>A0A6N2S583</accession>